<accession>A0AAE0GVF1</accession>
<dbReference type="PANTHER" id="PTHR46599:SF3">
    <property type="entry name" value="PIGGYBAC TRANSPOSABLE ELEMENT-DERIVED PROTEIN 4"/>
    <property type="match status" value="1"/>
</dbReference>
<gene>
    <name evidence="4" type="ORF">CYMTET_7479</name>
</gene>
<dbReference type="PANTHER" id="PTHR46599">
    <property type="entry name" value="PIGGYBAC TRANSPOSABLE ELEMENT-DERIVED PROTEIN 4"/>
    <property type="match status" value="1"/>
</dbReference>
<evidence type="ECO:0000256" key="2">
    <source>
        <dbReference type="SAM" id="Phobius"/>
    </source>
</evidence>
<keyword evidence="2" id="KW-1133">Transmembrane helix</keyword>
<feature type="domain" description="PiggyBac transposable element-derived protein" evidence="3">
    <location>
        <begin position="262"/>
        <end position="503"/>
    </location>
</feature>
<evidence type="ECO:0000313" key="5">
    <source>
        <dbReference type="Proteomes" id="UP001190700"/>
    </source>
</evidence>
<dbReference type="EMBL" id="LGRX02002097">
    <property type="protein sequence ID" value="KAK3284892.1"/>
    <property type="molecule type" value="Genomic_DNA"/>
</dbReference>
<protein>
    <recommendedName>
        <fullName evidence="3">PiggyBac transposable element-derived protein domain-containing protein</fullName>
    </recommendedName>
</protein>
<evidence type="ECO:0000313" key="4">
    <source>
        <dbReference type="EMBL" id="KAK3284892.1"/>
    </source>
</evidence>
<name>A0AAE0GVF1_9CHLO</name>
<dbReference type="AlphaFoldDB" id="A0AAE0GVF1"/>
<reference evidence="4 5" key="1">
    <citation type="journal article" date="2015" name="Genome Biol. Evol.">
        <title>Comparative Genomics of a Bacterivorous Green Alga Reveals Evolutionary Causalities and Consequences of Phago-Mixotrophic Mode of Nutrition.</title>
        <authorList>
            <person name="Burns J.A."/>
            <person name="Paasch A."/>
            <person name="Narechania A."/>
            <person name="Kim E."/>
        </authorList>
    </citation>
    <scope>NUCLEOTIDE SEQUENCE [LARGE SCALE GENOMIC DNA]</scope>
    <source>
        <strain evidence="4 5">PLY_AMNH</strain>
    </source>
</reference>
<comment type="caution">
    <text evidence="4">The sequence shown here is derived from an EMBL/GenBank/DDBJ whole genome shotgun (WGS) entry which is preliminary data.</text>
</comment>
<keyword evidence="5" id="KW-1185">Reference proteome</keyword>
<organism evidence="4 5">
    <name type="scientific">Cymbomonas tetramitiformis</name>
    <dbReference type="NCBI Taxonomy" id="36881"/>
    <lineage>
        <taxon>Eukaryota</taxon>
        <taxon>Viridiplantae</taxon>
        <taxon>Chlorophyta</taxon>
        <taxon>Pyramimonadophyceae</taxon>
        <taxon>Pyramimonadales</taxon>
        <taxon>Pyramimonadaceae</taxon>
        <taxon>Cymbomonas</taxon>
    </lineage>
</organism>
<keyword evidence="2" id="KW-0472">Membrane</keyword>
<dbReference type="Pfam" id="PF13843">
    <property type="entry name" value="DDE_Tnp_1_7"/>
    <property type="match status" value="1"/>
</dbReference>
<feature type="region of interest" description="Disordered" evidence="1">
    <location>
        <begin position="110"/>
        <end position="152"/>
    </location>
</feature>
<dbReference type="Proteomes" id="UP001190700">
    <property type="component" value="Unassembled WGS sequence"/>
</dbReference>
<feature type="transmembrane region" description="Helical" evidence="2">
    <location>
        <begin position="259"/>
        <end position="278"/>
    </location>
</feature>
<evidence type="ECO:0000259" key="3">
    <source>
        <dbReference type="Pfam" id="PF13843"/>
    </source>
</evidence>
<proteinExistence type="predicted"/>
<keyword evidence="2" id="KW-0812">Transmembrane</keyword>
<feature type="compositionally biased region" description="Polar residues" evidence="1">
    <location>
        <begin position="111"/>
        <end position="121"/>
    </location>
</feature>
<sequence length="936" mass="104281">MPRSTQVTAREFFAQALLNAPVRVPAGSFNAEWNKATVRKQHNIPDVFCGKVTAYIRGSGGPASDRWKVLYDDGDETEPADTNPELPHVSLQFLRSYHALDNFPEFPGRVASSTAVQSSTEDPIDSDTGDMDSDDESEDEFDEGAPEDDETELVVDGATDEDECLSTPTFNHTFKWSKEHAEVTLDQRVKDGVGTETWNPKLRWDNSDLDDSVMKTGYLKYFLLFFPVLLLPIWATMLQRKGFARYGDSFITGKRRMSVGLLLVWFGIWVFMLLNPGLQRHEYWNATPDKLKLLPNHDLTEVTSLSRHDFDRILSVFSLPTYSDDFEFTSAHSGSNCGPPEGTASPDPLCAVRRFFDACNERWASVFIPGTFLCLDESMFKWLGRFRMPGWMKVGRKPDSIGHELKTLACGICKILFRFELQEGKVPDNLKKYVSNFGATTALVLRMLEGLKGLSYILIADSWFGSTKTCILLLTWGIYSVLNVKTAYRLFPKQRLMEALKPKGKGEHVSFQAEVKMSASRSKTIFGVGHKGPGKMSKKHQKSTGWGPDAVGVPLLLVSSVGTTLPGDDRAYRSHIPDEECPGMMKIVKKSCTQPVVVAIWRLIFHIIDGHNRQRTGTVAMHDVWRTQSWEHRDFGELLMVILVNAENAWKYFDTVGKEFMCLFRADKKVNPRRQFLHNLCYELITNPMLNESDRDNNTFVLGEDADIREDSGGTTTTRGSGNFAGCELRARSKEHVPVTTVGQVSIESHTVASLLQAHCIPQPLPQGAQGKCGVPSCATLLTSKTGEQYYRAFKTSVKCGRCHLKVVDGVELPAFVCSPLSGRTCWFEHIAYCNEHGHAHTVFVKKSRVPRKTEHYKDLSEVQRDIASGASLVQVPGASVPATKRRVGRPAGSKSKKRARKTIVTEAIGEAATEVEAATIEAEAAAEVLLSLPAP</sequence>
<feature type="transmembrane region" description="Helical" evidence="2">
    <location>
        <begin position="218"/>
        <end position="238"/>
    </location>
</feature>
<dbReference type="InterPro" id="IPR029526">
    <property type="entry name" value="PGBD"/>
</dbReference>
<feature type="compositionally biased region" description="Acidic residues" evidence="1">
    <location>
        <begin position="122"/>
        <end position="152"/>
    </location>
</feature>
<evidence type="ECO:0000256" key="1">
    <source>
        <dbReference type="SAM" id="MobiDB-lite"/>
    </source>
</evidence>